<keyword evidence="3 4" id="KW-0175">Coiled coil</keyword>
<feature type="region of interest" description="Disordered" evidence="5">
    <location>
        <begin position="259"/>
        <end position="283"/>
    </location>
</feature>
<feature type="compositionally biased region" description="Basic and acidic residues" evidence="5">
    <location>
        <begin position="271"/>
        <end position="280"/>
    </location>
</feature>
<evidence type="ECO:0000313" key="7">
    <source>
        <dbReference type="Ensembl" id="ENSBJAP00000016360.1"/>
    </source>
</evidence>
<evidence type="ECO:0000256" key="5">
    <source>
        <dbReference type="SAM" id="MobiDB-lite"/>
    </source>
</evidence>
<sequence length="1928" mass="222202">MSEREYELGSMGYKNVKLGREHDFGPTLGSYYYSDLCFSNSIRTVLNLPTFFSHFCQNERLKKVCSDLEEKHEAAELQIKQLSIEYRNQLQQKEVEISHLKARQNALQEQLQKVQKAAQSAQSGAGVLPPAATSASYVPVVRHSSGFEGDDMDFGDIIWSQQEINRLSNEVSRLESEVDHWKQIALVTQGTYDAEQSEICKLQNIVKELKQNLSQEIDEHQHELSVLQDAHRQKLVEISRRHREELSEYEERIEELENQLQQDGVSADAMDDSKISEQKKNAQSLEGGRVEELQVVKDLEDEIRKLNHKLSSAKEENKILLKEQELAKVEKVQITREYENLKSDFSMLQSSLAEQDTLLKEQEKKLQSRTSLPEDVARLQQALLEAENEIARLSTNKKKELASAQRKNENILSAYTEDQNSELSQLRQDLERKQHELNESIAERETLVAELEELDKQNQEATQHMITLKEQLSKQHTETDSIIKQLKFDIDFERKKVSELEIEKMETIKELDSQKEKLSHCSYALNDLHISKQQLQDNIKDLQEQLRDAQDCNLHNKKEIGELQQRLKEREEELSVSLRKLTEKSNQESNYTCQDLILKEREVEIVRLQNDISENKQLNEGLEKSLSDLRIENGKLIAATEELKQELSDAISEKNKVYLEKDTVVEALKMEKRQLDSELNQMEKRLLEQAHKYKQTIEELSNARSMDTTALQLEHERLVKLNQEKDFEIAELKRSIEQMEIDHQETKEMLTTSLGGQKQLTELIKEKEVFIEKFKNQAFQVKRELEEYMKVSKKQDVLKQNLEEKDRSLAVMKEENNHLKEEIERLKDQQTRSTPVVEPKTLDIIIELESEVTQLKVIKNNLEEEIEVHKKTIEDQNQITVQLQQSLQEQRKEIDESKFQCEQMNVTHERLSLEKDEEIKNLQKTIEQIKTQLHKERQIIQTDSSDLFQETKVQTLNGENGNEKHDLSKAEIERLVEGIKEREMEIKLLNEKNVSLSQQIDQLSKDEVGKLTRIIQEKDLEIQALNARVSSASYRQDVLCLQQQLQAYVMEREQVLAVLSEKTRENSQLKTEYRNIMDMVAAKEAALVRLQEENQKLCNRSENSSQDMSRETIQNLSRIIREKDIEIDALSQKCQTLLTVLQTSSTGTDNGSGGVNSNQFEELLQERDKLKQQVKKMDEWKQQVITTVQNMQHESAHLQEELHRLQAQISVESDSNSKLQVDYNGLIQSYEQNEKKLKSFSQELAQVQHSIGQLHNTKDLLLSKLDLVTPSVAMASTVSQLSGFQYSAPDVLSDESKLLQKELEQLKKKLQEKDSTIKTLQENNQRLSDSVATASEIERKSQEGTESEMRQMREKHDVLQKSLREKDILIKSKSDQLLSVSENLSNKENENELLKQAVTNLKERNLILEMDIRKLKEENEKIVARCREKETEFRALQETNMQFSMMLKEKEFESHSMTEKALAFEKLLKEKEQGKTGELNQLLNEVKSMQEKAVTFQQERDQVMVALKQKQMESSALQSEIQHLREKEQRLNQELERLRNHLLEMEDSYTREALAAEDREVKLRKKVLILEEKLVSSSTAVENASHQASLQVESLQEQLNLVSKQRDETVLQLTISQDQVKQYALSLANLQMVLEQFQQEEKAMYSAELEKHQKQSTEWRKKAESLEEKVVSLQESLGEANAALDAASRLTEQLDIKEEQIEELKKEGEIRREMLEDVQNKLMNLMNSTEGKVDKLLMRNLFVGHFHTPKNKRPEVLRLMGSILGIKKEELDQLLSEDQRGVTRWVTGWLGGGAGSKSVPSTPLRPTHQNIFNSSFSELFVKFLETESCPSLPPPKLSVHDMKTLGAAGTGKTSSTPSNNSAVSGMSRRPATNPFLAPRSAAVPLITPASSSGHLLMKPISDALPTFTPLPVSPDASAGAVLKDLLKQ</sequence>
<accession>A0A8C0BFQ5</accession>
<keyword evidence="2" id="KW-0333">Golgi apparatus</keyword>
<evidence type="ECO:0000259" key="6">
    <source>
        <dbReference type="PROSITE" id="PS50913"/>
    </source>
</evidence>
<feature type="coiled-coil region" evidence="4">
    <location>
        <begin position="58"/>
        <end position="117"/>
    </location>
</feature>
<dbReference type="GO" id="GO:0005794">
    <property type="term" value="C:Golgi apparatus"/>
    <property type="evidence" value="ECO:0007669"/>
    <property type="project" value="UniProtKB-SubCell"/>
</dbReference>
<name>A0A8C0BFQ5_9AVES</name>
<feature type="domain" description="GRIP" evidence="6">
    <location>
        <begin position="1728"/>
        <end position="1777"/>
    </location>
</feature>
<evidence type="ECO:0000313" key="8">
    <source>
        <dbReference type="Proteomes" id="UP000694555"/>
    </source>
</evidence>
<dbReference type="GO" id="GO:0007030">
    <property type="term" value="P:Golgi organization"/>
    <property type="evidence" value="ECO:0007669"/>
    <property type="project" value="TreeGrafter"/>
</dbReference>
<evidence type="ECO:0000256" key="4">
    <source>
        <dbReference type="SAM" id="Coils"/>
    </source>
</evidence>
<feature type="region of interest" description="Disordered" evidence="5">
    <location>
        <begin position="1317"/>
        <end position="1354"/>
    </location>
</feature>
<dbReference type="InterPro" id="IPR000237">
    <property type="entry name" value="GRIP_dom"/>
</dbReference>
<feature type="coiled-coil region" evidence="4">
    <location>
        <begin position="1160"/>
        <end position="1250"/>
    </location>
</feature>
<feature type="coiled-coil region" evidence="4">
    <location>
        <begin position="1472"/>
        <end position="1552"/>
    </location>
</feature>
<dbReference type="Proteomes" id="UP000694555">
    <property type="component" value="Unplaced"/>
</dbReference>
<organism evidence="7 8">
    <name type="scientific">Buteo japonicus</name>
    <dbReference type="NCBI Taxonomy" id="224669"/>
    <lineage>
        <taxon>Eukaryota</taxon>
        <taxon>Metazoa</taxon>
        <taxon>Chordata</taxon>
        <taxon>Craniata</taxon>
        <taxon>Vertebrata</taxon>
        <taxon>Euteleostomi</taxon>
        <taxon>Archelosauria</taxon>
        <taxon>Archosauria</taxon>
        <taxon>Dinosauria</taxon>
        <taxon>Saurischia</taxon>
        <taxon>Theropoda</taxon>
        <taxon>Coelurosauria</taxon>
        <taxon>Aves</taxon>
        <taxon>Neognathae</taxon>
        <taxon>Neoaves</taxon>
        <taxon>Telluraves</taxon>
        <taxon>Accipitrimorphae</taxon>
        <taxon>Accipitriformes</taxon>
        <taxon>Accipitridae</taxon>
        <taxon>Accipitrinae</taxon>
        <taxon>Buteo</taxon>
    </lineage>
</organism>
<feature type="coiled-coil region" evidence="4">
    <location>
        <begin position="1073"/>
        <end position="1133"/>
    </location>
</feature>
<feature type="region of interest" description="Disordered" evidence="5">
    <location>
        <begin position="1847"/>
        <end position="1868"/>
    </location>
</feature>
<dbReference type="PANTHER" id="PTHR18921">
    <property type="entry name" value="MYOSIN HEAVY CHAIN - RELATED"/>
    <property type="match status" value="1"/>
</dbReference>
<dbReference type="PROSITE" id="PS50913">
    <property type="entry name" value="GRIP"/>
    <property type="match status" value="1"/>
</dbReference>
<dbReference type="Ensembl" id="ENSBJAT00000016809.1">
    <property type="protein sequence ID" value="ENSBJAP00000016360.1"/>
    <property type="gene ID" value="ENSBJAG00000010779.1"/>
</dbReference>
<reference evidence="7" key="1">
    <citation type="submission" date="2025-08" db="UniProtKB">
        <authorList>
            <consortium name="Ensembl"/>
        </authorList>
    </citation>
    <scope>IDENTIFICATION</scope>
</reference>
<evidence type="ECO:0000256" key="3">
    <source>
        <dbReference type="ARBA" id="ARBA00023054"/>
    </source>
</evidence>
<feature type="coiled-coil region" evidence="4">
    <location>
        <begin position="1370"/>
        <end position="1432"/>
    </location>
</feature>
<feature type="coiled-coil region" evidence="4">
    <location>
        <begin position="972"/>
        <end position="1006"/>
    </location>
</feature>
<feature type="coiled-coil region" evidence="4">
    <location>
        <begin position="1592"/>
        <end position="1721"/>
    </location>
</feature>
<feature type="compositionally biased region" description="Basic and acidic residues" evidence="5">
    <location>
        <begin position="1336"/>
        <end position="1354"/>
    </location>
</feature>
<dbReference type="GO" id="GO:0006888">
    <property type="term" value="P:endoplasmic reticulum to Golgi vesicle-mediated transport"/>
    <property type="evidence" value="ECO:0007669"/>
    <property type="project" value="TreeGrafter"/>
</dbReference>
<feature type="compositionally biased region" description="Polar residues" evidence="5">
    <location>
        <begin position="1851"/>
        <end position="1864"/>
    </location>
</feature>
<evidence type="ECO:0000256" key="2">
    <source>
        <dbReference type="ARBA" id="ARBA00023034"/>
    </source>
</evidence>
<evidence type="ECO:0000256" key="1">
    <source>
        <dbReference type="ARBA" id="ARBA00004555"/>
    </source>
</evidence>
<dbReference type="GO" id="GO:0031267">
    <property type="term" value="F:small GTPase binding"/>
    <property type="evidence" value="ECO:0007669"/>
    <property type="project" value="TreeGrafter"/>
</dbReference>
<proteinExistence type="predicted"/>
<reference evidence="7" key="2">
    <citation type="submission" date="2025-09" db="UniProtKB">
        <authorList>
            <consortium name="Ensembl"/>
        </authorList>
    </citation>
    <scope>IDENTIFICATION</scope>
</reference>
<keyword evidence="8" id="KW-1185">Reference proteome</keyword>
<comment type="subcellular location">
    <subcellularLocation>
        <location evidence="1">Golgi apparatus</location>
    </subcellularLocation>
</comment>
<feature type="compositionally biased region" description="Polar residues" evidence="5">
    <location>
        <begin position="1317"/>
        <end position="1333"/>
    </location>
</feature>
<protein>
    <submittedName>
        <fullName evidence="7">Thyroid hormone receptor interactor 11</fullName>
    </submittedName>
</protein>
<feature type="coiled-coil region" evidence="4">
    <location>
        <begin position="376"/>
        <end position="939"/>
    </location>
</feature>
<dbReference type="PANTHER" id="PTHR18921:SF2">
    <property type="entry name" value="THYROID RECEPTOR-INTERACTING PROTEIN 11"/>
    <property type="match status" value="1"/>
</dbReference>